<dbReference type="RefSeq" id="WP_168966364.1">
    <property type="nucleotide sequence ID" value="NZ_CAMNNH010000052.1"/>
</dbReference>
<evidence type="ECO:0000313" key="3">
    <source>
        <dbReference type="EMBL" id="MDB7981680.1"/>
    </source>
</evidence>
<dbReference type="AlphaFoldDB" id="A0A7X9NJ30"/>
<dbReference type="SUPFAM" id="SSF53062">
    <property type="entry name" value="PTS system fructose IIA component-like"/>
    <property type="match status" value="1"/>
</dbReference>
<accession>A0A7X9NJ30</accession>
<comment type="caution">
    <text evidence="4">The sequence shown here is derived from an EMBL/GenBank/DDBJ whole genome shotgun (WGS) entry which is preliminary data.</text>
</comment>
<dbReference type="Gene3D" id="3.40.50.510">
    <property type="entry name" value="Phosphotransferase system, mannose-type IIA component"/>
    <property type="match status" value="1"/>
</dbReference>
<dbReference type="PROSITE" id="PS51096">
    <property type="entry name" value="PTS_EIIA_TYPE_4"/>
    <property type="match status" value="1"/>
</dbReference>
<evidence type="ECO:0000313" key="4">
    <source>
        <dbReference type="EMBL" id="NME45210.1"/>
    </source>
</evidence>
<dbReference type="InterPro" id="IPR051471">
    <property type="entry name" value="Bacterial_PTS_sugar_comp"/>
</dbReference>
<organism evidence="4 5">
    <name type="scientific">Faecalicoccus pleomorphus</name>
    <dbReference type="NCBI Taxonomy" id="1323"/>
    <lineage>
        <taxon>Bacteria</taxon>
        <taxon>Bacillati</taxon>
        <taxon>Bacillota</taxon>
        <taxon>Erysipelotrichia</taxon>
        <taxon>Erysipelotrichales</taxon>
        <taxon>Erysipelotrichaceae</taxon>
        <taxon>Faecalicoccus</taxon>
    </lineage>
</organism>
<dbReference type="PANTHER" id="PTHR33799">
    <property type="entry name" value="PTS PERMEASE-RELATED-RELATED"/>
    <property type="match status" value="1"/>
</dbReference>
<reference evidence="4 5" key="1">
    <citation type="submission" date="2020-04" db="EMBL/GenBank/DDBJ databases">
        <authorList>
            <person name="Hitch T.C.A."/>
            <person name="Wylensek D."/>
            <person name="Clavel T."/>
        </authorList>
    </citation>
    <scope>NUCLEOTIDE SEQUENCE [LARGE SCALE GENOMIC DNA]</scope>
    <source>
        <strain evidence="4 5">BSM-383-APC-22F</strain>
    </source>
</reference>
<dbReference type="GO" id="GO:0016740">
    <property type="term" value="F:transferase activity"/>
    <property type="evidence" value="ECO:0007669"/>
    <property type="project" value="UniProtKB-KW"/>
</dbReference>
<protein>
    <submittedName>
        <fullName evidence="4">PTS fructose transporter subunit IIA</fullName>
    </submittedName>
</protein>
<dbReference type="Pfam" id="PF03610">
    <property type="entry name" value="EIIA-man"/>
    <property type="match status" value="1"/>
</dbReference>
<name>A0A7X9NJ30_9FIRM</name>
<proteinExistence type="predicted"/>
<keyword evidence="1" id="KW-0808">Transferase</keyword>
<dbReference type="Proteomes" id="UP001212981">
    <property type="component" value="Unassembled WGS sequence"/>
</dbReference>
<sequence>MSRKIIVASHGGLAKGIVDSSSMIIGIPSYPIEVYTLCPGEVADDFAKEIEKEIQANLDVQYIVLTDLFGASVFNAMYSLLKFENVKLCTGINLNLLLQICMESKDWLTDQDMSRIVLESKEGIQFIENTVIEQEDF</sequence>
<reference evidence="3" key="2">
    <citation type="submission" date="2023-01" db="EMBL/GenBank/DDBJ databases">
        <title>Human gut microbiome strain richness.</title>
        <authorList>
            <person name="Chen-Liaw A."/>
        </authorList>
    </citation>
    <scope>NUCLEOTIDE SEQUENCE</scope>
    <source>
        <strain evidence="3">D8_m1001271B151109d0_201107</strain>
    </source>
</reference>
<dbReference type="Proteomes" id="UP000540014">
    <property type="component" value="Unassembled WGS sequence"/>
</dbReference>
<dbReference type="InterPro" id="IPR036662">
    <property type="entry name" value="PTS_EIIA_man-typ_sf"/>
</dbReference>
<evidence type="ECO:0000313" key="5">
    <source>
        <dbReference type="Proteomes" id="UP000540014"/>
    </source>
</evidence>
<dbReference type="EMBL" id="JABAFR010000028">
    <property type="protein sequence ID" value="NME45210.1"/>
    <property type="molecule type" value="Genomic_DNA"/>
</dbReference>
<dbReference type="EMBL" id="JAQLXO010000001">
    <property type="protein sequence ID" value="MDB7981680.1"/>
    <property type="molecule type" value="Genomic_DNA"/>
</dbReference>
<dbReference type="InterPro" id="IPR004701">
    <property type="entry name" value="PTS_EIIA_man-typ"/>
</dbReference>
<dbReference type="PANTHER" id="PTHR33799:SF1">
    <property type="entry name" value="PTS SYSTEM MANNOSE-SPECIFIC EIIAB COMPONENT-RELATED"/>
    <property type="match status" value="1"/>
</dbReference>
<feature type="domain" description="PTS EIIA type-4" evidence="2">
    <location>
        <begin position="2"/>
        <end position="124"/>
    </location>
</feature>
<dbReference type="GO" id="GO:0016020">
    <property type="term" value="C:membrane"/>
    <property type="evidence" value="ECO:0007669"/>
    <property type="project" value="InterPro"/>
</dbReference>
<gene>
    <name evidence="4" type="ORF">HF861_10040</name>
    <name evidence="3" type="ORF">PND82_02460</name>
</gene>
<evidence type="ECO:0000259" key="2">
    <source>
        <dbReference type="PROSITE" id="PS51096"/>
    </source>
</evidence>
<dbReference type="GO" id="GO:0009401">
    <property type="term" value="P:phosphoenolpyruvate-dependent sugar phosphotransferase system"/>
    <property type="evidence" value="ECO:0007669"/>
    <property type="project" value="InterPro"/>
</dbReference>
<evidence type="ECO:0000256" key="1">
    <source>
        <dbReference type="ARBA" id="ARBA00022679"/>
    </source>
</evidence>